<dbReference type="Proteomes" id="UP000094527">
    <property type="component" value="Unassembled WGS sequence"/>
</dbReference>
<proteinExistence type="predicted"/>
<gene>
    <name evidence="1" type="ORF">Ocin01_08750</name>
</gene>
<dbReference type="AlphaFoldDB" id="A0A1D2MY05"/>
<protein>
    <submittedName>
        <fullName evidence="1">Uncharacterized protein</fullName>
    </submittedName>
</protein>
<dbReference type="EMBL" id="LJIJ01000394">
    <property type="protein sequence ID" value="ODM97939.1"/>
    <property type="molecule type" value="Genomic_DNA"/>
</dbReference>
<evidence type="ECO:0000313" key="1">
    <source>
        <dbReference type="EMBL" id="ODM97939.1"/>
    </source>
</evidence>
<reference evidence="1 2" key="1">
    <citation type="journal article" date="2016" name="Genome Biol. Evol.">
        <title>Gene Family Evolution Reflects Adaptation to Soil Environmental Stressors in the Genome of the Collembolan Orchesella cincta.</title>
        <authorList>
            <person name="Faddeeva-Vakhrusheva A."/>
            <person name="Derks M.F."/>
            <person name="Anvar S.Y."/>
            <person name="Agamennone V."/>
            <person name="Suring W."/>
            <person name="Smit S."/>
            <person name="van Straalen N.M."/>
            <person name="Roelofs D."/>
        </authorList>
    </citation>
    <scope>NUCLEOTIDE SEQUENCE [LARGE SCALE GENOMIC DNA]</scope>
    <source>
        <tissue evidence="1">Mixed pool</tissue>
    </source>
</reference>
<keyword evidence="2" id="KW-1185">Reference proteome</keyword>
<organism evidence="1 2">
    <name type="scientific">Orchesella cincta</name>
    <name type="common">Springtail</name>
    <name type="synonym">Podura cincta</name>
    <dbReference type="NCBI Taxonomy" id="48709"/>
    <lineage>
        <taxon>Eukaryota</taxon>
        <taxon>Metazoa</taxon>
        <taxon>Ecdysozoa</taxon>
        <taxon>Arthropoda</taxon>
        <taxon>Hexapoda</taxon>
        <taxon>Collembola</taxon>
        <taxon>Entomobryomorpha</taxon>
        <taxon>Entomobryoidea</taxon>
        <taxon>Orchesellidae</taxon>
        <taxon>Orchesellinae</taxon>
        <taxon>Orchesella</taxon>
    </lineage>
</organism>
<sequence>MTPQPILAITQTDNDFYERLEMMKKMEELYLTTTVIPKNFKIVMSRLINLTTLNATFKNQRYQKDGVYENVWSSEKVTGRPLSDLKGLRKLVLKGKNKFTDIGIAYGLAFQELKCCHLPYSDYVTSWGIERFNVMNPSLESFVFVESSEHVSGIDNFSLVLATPETVKALLASVTEKVQTAYRACTYAVAYNYEVEAVDRHIPEMSSQVSLNHLLSCVEKCG</sequence>
<dbReference type="OrthoDB" id="8251759at2759"/>
<name>A0A1D2MY05_ORCCI</name>
<comment type="caution">
    <text evidence="1">The sequence shown here is derived from an EMBL/GenBank/DDBJ whole genome shotgun (WGS) entry which is preliminary data.</text>
</comment>
<accession>A0A1D2MY05</accession>
<evidence type="ECO:0000313" key="2">
    <source>
        <dbReference type="Proteomes" id="UP000094527"/>
    </source>
</evidence>